<dbReference type="InterPro" id="IPR036291">
    <property type="entry name" value="NAD(P)-bd_dom_sf"/>
</dbReference>
<evidence type="ECO:0000256" key="1">
    <source>
        <dbReference type="ARBA" id="ARBA00006484"/>
    </source>
</evidence>
<evidence type="ECO:0000313" key="3">
    <source>
        <dbReference type="Proteomes" id="UP000198850"/>
    </source>
</evidence>
<dbReference type="CDD" id="cd05233">
    <property type="entry name" value="SDR_c"/>
    <property type="match status" value="1"/>
</dbReference>
<name>A0A1H4GBS7_9SPHI</name>
<keyword evidence="3" id="KW-1185">Reference proteome</keyword>
<dbReference type="AlphaFoldDB" id="A0A1H4GBS7"/>
<organism evidence="2 3">
    <name type="scientific">Pedobacter hartonius</name>
    <dbReference type="NCBI Taxonomy" id="425514"/>
    <lineage>
        <taxon>Bacteria</taxon>
        <taxon>Pseudomonadati</taxon>
        <taxon>Bacteroidota</taxon>
        <taxon>Sphingobacteriia</taxon>
        <taxon>Sphingobacteriales</taxon>
        <taxon>Sphingobacteriaceae</taxon>
        <taxon>Pedobacter</taxon>
    </lineage>
</organism>
<reference evidence="2 3" key="1">
    <citation type="submission" date="2016-10" db="EMBL/GenBank/DDBJ databases">
        <authorList>
            <person name="de Groot N.N."/>
        </authorList>
    </citation>
    <scope>NUCLEOTIDE SEQUENCE [LARGE SCALE GENOMIC DNA]</scope>
    <source>
        <strain evidence="2 3">DSM 19033</strain>
    </source>
</reference>
<dbReference type="Gene3D" id="3.40.50.720">
    <property type="entry name" value="NAD(P)-binding Rossmann-like Domain"/>
    <property type="match status" value="1"/>
</dbReference>
<comment type="similarity">
    <text evidence="1">Belongs to the short-chain dehydrogenases/reductases (SDR) family.</text>
</comment>
<gene>
    <name evidence="2" type="ORF">SAMN05443550_109181</name>
</gene>
<proteinExistence type="inferred from homology"/>
<dbReference type="PANTHER" id="PTHR43943">
    <property type="entry name" value="DEHYDROGENASE/REDUCTASE (SDR FAMILY) MEMBER 4"/>
    <property type="match status" value="1"/>
</dbReference>
<protein>
    <submittedName>
        <fullName evidence="2">Short chain dehydrogenase</fullName>
    </submittedName>
</protein>
<sequence length="91" mass="9455">MGAIAGRNEATLNSTVETLGGNFIGVKGDVTNLDDLENLYKTTADKFGKIDGLVVNAGGVVDGVPLMAITDATEEGYDSYMDLNLKASISP</sequence>
<dbReference type="Pfam" id="PF00106">
    <property type="entry name" value="adh_short"/>
    <property type="match status" value="1"/>
</dbReference>
<dbReference type="PANTHER" id="PTHR43943:SF2">
    <property type="entry name" value="DEHYDROGENASE_REDUCTASE 4"/>
    <property type="match status" value="1"/>
</dbReference>
<dbReference type="Proteomes" id="UP000198850">
    <property type="component" value="Unassembled WGS sequence"/>
</dbReference>
<dbReference type="InterPro" id="IPR002347">
    <property type="entry name" value="SDR_fam"/>
</dbReference>
<evidence type="ECO:0000313" key="2">
    <source>
        <dbReference type="EMBL" id="SEB06741.1"/>
    </source>
</evidence>
<accession>A0A1H4GBS7</accession>
<dbReference type="EMBL" id="FNRA01000009">
    <property type="protein sequence ID" value="SEB06741.1"/>
    <property type="molecule type" value="Genomic_DNA"/>
</dbReference>
<dbReference type="STRING" id="425514.SAMN05443550_109181"/>
<dbReference type="SUPFAM" id="SSF51735">
    <property type="entry name" value="NAD(P)-binding Rossmann-fold domains"/>
    <property type="match status" value="1"/>
</dbReference>